<dbReference type="Proteomes" id="UP000030694">
    <property type="component" value="Unassembled WGS sequence"/>
</dbReference>
<evidence type="ECO:0000313" key="4">
    <source>
        <dbReference type="Proteomes" id="UP000030694"/>
    </source>
</evidence>
<dbReference type="SMART" id="SM01099">
    <property type="entry name" value="CPW_WPC"/>
    <property type="match status" value="5"/>
</dbReference>
<feature type="domain" description="CPW-WPC" evidence="2">
    <location>
        <begin position="279"/>
        <end position="336"/>
    </location>
</feature>
<protein>
    <recommendedName>
        <fullName evidence="2">CPW-WPC domain-containing protein</fullName>
    </recommendedName>
</protein>
<feature type="domain" description="CPW-WPC" evidence="2">
    <location>
        <begin position="88"/>
        <end position="147"/>
    </location>
</feature>
<keyword evidence="1" id="KW-0732">Signal</keyword>
<feature type="signal peptide" evidence="1">
    <location>
        <begin position="1"/>
        <end position="21"/>
    </location>
</feature>
<feature type="chain" id="PRO_5001541261" description="CPW-WPC domain-containing protein" evidence="1">
    <location>
        <begin position="22"/>
        <end position="371"/>
    </location>
</feature>
<evidence type="ECO:0000256" key="1">
    <source>
        <dbReference type="SAM" id="SignalP"/>
    </source>
</evidence>
<dbReference type="OMA" id="DYSQNCA"/>
<feature type="domain" description="CPW-WPC" evidence="2">
    <location>
        <begin position="149"/>
        <end position="208"/>
    </location>
</feature>
<organism evidence="3 4">
    <name type="scientific">Plasmodium falciparum (isolate Camp / Malaysia)</name>
    <dbReference type="NCBI Taxonomy" id="5835"/>
    <lineage>
        <taxon>Eukaryota</taxon>
        <taxon>Sar</taxon>
        <taxon>Alveolata</taxon>
        <taxon>Apicomplexa</taxon>
        <taxon>Aconoidasida</taxon>
        <taxon>Haemosporida</taxon>
        <taxon>Plasmodiidae</taxon>
        <taxon>Plasmodium</taxon>
        <taxon>Plasmodium (Laverania)</taxon>
    </lineage>
</organism>
<dbReference type="InterPro" id="IPR006387">
    <property type="entry name" value="CPW_WPC_dom"/>
</dbReference>
<dbReference type="AlphaFoldDB" id="A0A024WYQ3"/>
<reference evidence="3 4" key="2">
    <citation type="submission" date="2013-02" db="EMBL/GenBank/DDBJ databases">
        <title>The Genome Sequence of Plasmodium falciparum CAMP/Malaysia.</title>
        <authorList>
            <consortium name="The Broad Institute Genome Sequencing Platform"/>
            <consortium name="The Broad Institute Genome Sequencing Center for Infectious Disease"/>
            <person name="Neafsey D."/>
            <person name="Cheeseman I."/>
            <person name="Volkman S."/>
            <person name="Adams J."/>
            <person name="Walker B."/>
            <person name="Young S.K."/>
            <person name="Zeng Q."/>
            <person name="Gargeya S."/>
            <person name="Fitzgerald M."/>
            <person name="Haas B."/>
            <person name="Abouelleil A."/>
            <person name="Alvarado L."/>
            <person name="Arachchi H.M."/>
            <person name="Berlin A.M."/>
            <person name="Chapman S.B."/>
            <person name="Dewar J."/>
            <person name="Goldberg J."/>
            <person name="Griggs A."/>
            <person name="Gujja S."/>
            <person name="Hansen M."/>
            <person name="Howarth C."/>
            <person name="Imamovic A."/>
            <person name="Larimer J."/>
            <person name="McCowan C."/>
            <person name="Murphy C."/>
            <person name="Neiman D."/>
            <person name="Pearson M."/>
            <person name="Priest M."/>
            <person name="Roberts A."/>
            <person name="Saif S."/>
            <person name="Shea T."/>
            <person name="Sisk P."/>
            <person name="Sykes S."/>
            <person name="Wortman J."/>
            <person name="Nusbaum C."/>
            <person name="Birren B."/>
        </authorList>
    </citation>
    <scope>NUCLEOTIDE SEQUENCE [LARGE SCALE GENOMIC DNA]</scope>
    <source>
        <strain evidence="3 4">CAMP/Malaysia</strain>
    </source>
</reference>
<dbReference type="OrthoDB" id="368872at2759"/>
<proteinExistence type="predicted"/>
<name>A0A024WYQ3_PLAFC</name>
<accession>A0A024WYQ3</accession>
<gene>
    <name evidence="3" type="ORF">PFMC_05338</name>
</gene>
<sequence length="371" mass="43241">MFSPNFFFFCFVFSQIKSVISQKSTFCQKDYSKNCAEEWTKLSTSEECVSPLSYRGPCPRYLQAEHETKKKKLLERECNIFWPCLDNCEKDYSSQCPTNWVPEDEKYCRPLSIYEGTCLLPYDFSNMTNEQKEIWSNKCSSSWPCKEKCKKDYSKICPKGWIKESDGVCSAPKNYNGPCLSRASLITLDKDMKVAFEKLCKLNFPCLKECKMDDNDPCPKDWILKSDEFGTPQNCLPPDYYNGSCDEHTKFIGLNSTLKESLAYECDIKWPCEIDTTKLINYEEYCPEYWTQSEKYCIAPQSYMGPCSKKKSFQSFKKEIKKAYAEECDIEWPLYKNSREEYLPKISTLRKGKYSYGSVEPITGNIISTMK</sequence>
<reference evidence="3 4" key="1">
    <citation type="submission" date="2013-02" db="EMBL/GenBank/DDBJ databases">
        <title>The Genome Annotation of Plasmodium falciparum CAMP/Malaysia.</title>
        <authorList>
            <consortium name="The Broad Institute Genome Sequencing Platform"/>
            <consortium name="The Broad Institute Genome Sequencing Center for Infectious Disease"/>
            <person name="Neafsey D."/>
            <person name="Hoffman S."/>
            <person name="Volkman S."/>
            <person name="Rosenthal P."/>
            <person name="Walker B."/>
            <person name="Young S.K."/>
            <person name="Zeng Q."/>
            <person name="Gargeya S."/>
            <person name="Fitzgerald M."/>
            <person name="Haas B."/>
            <person name="Abouelleil A."/>
            <person name="Allen A.W."/>
            <person name="Alvarado L."/>
            <person name="Arachchi H.M."/>
            <person name="Berlin A.M."/>
            <person name="Chapman S.B."/>
            <person name="Gainer-Dewar J."/>
            <person name="Goldberg J."/>
            <person name="Griggs A."/>
            <person name="Gujja S."/>
            <person name="Hansen M."/>
            <person name="Howarth C."/>
            <person name="Imamovic A."/>
            <person name="Ireland A."/>
            <person name="Larimer J."/>
            <person name="McCowan C."/>
            <person name="Murphy C."/>
            <person name="Pearson M."/>
            <person name="Poon T.W."/>
            <person name="Priest M."/>
            <person name="Roberts A."/>
            <person name="Saif S."/>
            <person name="Shea T."/>
            <person name="Sisk P."/>
            <person name="Sykes S."/>
            <person name="Wortman J."/>
            <person name="Nusbaum C."/>
            <person name="Birren B."/>
        </authorList>
    </citation>
    <scope>NUCLEOTIDE SEQUENCE [LARGE SCALE GENOMIC DNA]</scope>
    <source>
        <strain evidence="3 4">CAMP/Malaysia</strain>
    </source>
</reference>
<feature type="domain" description="CPW-WPC" evidence="2">
    <location>
        <begin position="27"/>
        <end position="86"/>
    </location>
</feature>
<evidence type="ECO:0000259" key="2">
    <source>
        <dbReference type="SMART" id="SM01099"/>
    </source>
</evidence>
<dbReference type="NCBIfam" id="TIGR01492">
    <property type="entry name" value="CPW_WPC"/>
    <property type="match status" value="5"/>
</dbReference>
<dbReference type="Pfam" id="PF09717">
    <property type="entry name" value="CPW_WPC"/>
    <property type="match status" value="5"/>
</dbReference>
<feature type="domain" description="CPW-WPC" evidence="2">
    <location>
        <begin position="210"/>
        <end position="274"/>
    </location>
</feature>
<evidence type="ECO:0000313" key="3">
    <source>
        <dbReference type="EMBL" id="ETW58234.1"/>
    </source>
</evidence>
<dbReference type="EMBL" id="KI927620">
    <property type="protein sequence ID" value="ETW58234.1"/>
    <property type="molecule type" value="Genomic_DNA"/>
</dbReference>